<keyword evidence="1" id="KW-0472">Membrane</keyword>
<sequence>MIRAELRVVLAVIATFVALAGIAVAIHGLLFDYADSVLYGVAAIVVGVFGCAVLLNCWPTDT</sequence>
<feature type="transmembrane region" description="Helical" evidence="1">
    <location>
        <begin position="37"/>
        <end position="58"/>
    </location>
</feature>
<dbReference type="InterPro" id="IPR021347">
    <property type="entry name" value="DUF2964"/>
</dbReference>
<gene>
    <name evidence="2" type="ORF">D7S89_25810</name>
</gene>
<reference evidence="2 3" key="1">
    <citation type="submission" date="2018-10" db="EMBL/GenBank/DDBJ databases">
        <title>Paraburkholderia sp. 7MK8-2, isolated from soil.</title>
        <authorList>
            <person name="Gao Z.-H."/>
            <person name="Qiu L.-H."/>
        </authorList>
    </citation>
    <scope>NUCLEOTIDE SEQUENCE [LARGE SCALE GENOMIC DNA]</scope>
    <source>
        <strain evidence="2 3">7MK8-2</strain>
    </source>
</reference>
<accession>A0A494WYB6</accession>
<dbReference type="Pfam" id="PF11177">
    <property type="entry name" value="DUF2964"/>
    <property type="match status" value="1"/>
</dbReference>
<comment type="caution">
    <text evidence="2">The sequence shown here is derived from an EMBL/GenBank/DDBJ whole genome shotgun (WGS) entry which is preliminary data.</text>
</comment>
<evidence type="ECO:0000313" key="3">
    <source>
        <dbReference type="Proteomes" id="UP000280434"/>
    </source>
</evidence>
<dbReference type="EMBL" id="RBZV01000019">
    <property type="protein sequence ID" value="RKP43538.1"/>
    <property type="molecule type" value="Genomic_DNA"/>
</dbReference>
<evidence type="ECO:0000313" key="2">
    <source>
        <dbReference type="EMBL" id="RKP43538.1"/>
    </source>
</evidence>
<proteinExistence type="predicted"/>
<keyword evidence="1" id="KW-0812">Transmembrane</keyword>
<feature type="transmembrane region" description="Helical" evidence="1">
    <location>
        <begin position="7"/>
        <end position="31"/>
    </location>
</feature>
<name>A0A494WYB6_9BURK</name>
<keyword evidence="3" id="KW-1185">Reference proteome</keyword>
<keyword evidence="1" id="KW-1133">Transmembrane helix</keyword>
<protein>
    <submittedName>
        <fullName evidence="2">DUF2964 family protein</fullName>
    </submittedName>
</protein>
<dbReference type="AlphaFoldDB" id="A0A494WYB6"/>
<dbReference type="RefSeq" id="WP_121281724.1">
    <property type="nucleotide sequence ID" value="NZ_RBZV01000019.1"/>
</dbReference>
<dbReference type="OrthoDB" id="8943486at2"/>
<dbReference type="Proteomes" id="UP000280434">
    <property type="component" value="Unassembled WGS sequence"/>
</dbReference>
<organism evidence="2 3">
    <name type="scientific">Trinickia fusca</name>
    <dbReference type="NCBI Taxonomy" id="2419777"/>
    <lineage>
        <taxon>Bacteria</taxon>
        <taxon>Pseudomonadati</taxon>
        <taxon>Pseudomonadota</taxon>
        <taxon>Betaproteobacteria</taxon>
        <taxon>Burkholderiales</taxon>
        <taxon>Burkholderiaceae</taxon>
        <taxon>Trinickia</taxon>
    </lineage>
</organism>
<evidence type="ECO:0000256" key="1">
    <source>
        <dbReference type="SAM" id="Phobius"/>
    </source>
</evidence>